<dbReference type="RefSeq" id="WP_157459498.1">
    <property type="nucleotide sequence ID" value="NZ_WQLB01000014.1"/>
</dbReference>
<gene>
    <name evidence="1" type="ORF">GO986_11805</name>
</gene>
<evidence type="ECO:0000313" key="1">
    <source>
        <dbReference type="EMBL" id="MVN87453.1"/>
    </source>
</evidence>
<dbReference type="EMBL" id="WQLB01000014">
    <property type="protein sequence ID" value="MVN87453.1"/>
    <property type="molecule type" value="Genomic_DNA"/>
</dbReference>
<reference evidence="1 2" key="1">
    <citation type="submission" date="2019-12" db="EMBL/GenBank/DDBJ databases">
        <title>Deinococcus sp. HMF7620 Genome sequencing and assembly.</title>
        <authorList>
            <person name="Kang H."/>
            <person name="Kim H."/>
            <person name="Joh K."/>
        </authorList>
    </citation>
    <scope>NUCLEOTIDE SEQUENCE [LARGE SCALE GENOMIC DNA]</scope>
    <source>
        <strain evidence="1 2">HMF7620</strain>
    </source>
</reference>
<protein>
    <submittedName>
        <fullName evidence="1">Uncharacterized protein</fullName>
    </submittedName>
</protein>
<evidence type="ECO:0000313" key="2">
    <source>
        <dbReference type="Proteomes" id="UP000483286"/>
    </source>
</evidence>
<dbReference type="Proteomes" id="UP000483286">
    <property type="component" value="Unassembled WGS sequence"/>
</dbReference>
<comment type="caution">
    <text evidence="1">The sequence shown here is derived from an EMBL/GenBank/DDBJ whole genome shotgun (WGS) entry which is preliminary data.</text>
</comment>
<name>A0A7C9HS59_9DEIO</name>
<dbReference type="AlphaFoldDB" id="A0A7C9HS59"/>
<keyword evidence="2" id="KW-1185">Reference proteome</keyword>
<proteinExistence type="predicted"/>
<organism evidence="1 2">
    <name type="scientific">Deinococcus arboris</name>
    <dbReference type="NCBI Taxonomy" id="2682977"/>
    <lineage>
        <taxon>Bacteria</taxon>
        <taxon>Thermotogati</taxon>
        <taxon>Deinococcota</taxon>
        <taxon>Deinococci</taxon>
        <taxon>Deinococcales</taxon>
        <taxon>Deinococcaceae</taxon>
        <taxon>Deinococcus</taxon>
    </lineage>
</organism>
<accession>A0A7C9HS59</accession>
<sequence>MHRRRPKTAALAQISEVAVDVPQRWHWLTRLNFALRVLLPPIQQPPNPRRMKRLGDLPPELQGVKWPPGVTPLGVYRSRRDERVALLHLPADDFPARAQLFREVQAALVASGLPPAEAGSGFAQFPPLYTLNPEWLLHVMPPWSTGPLGLSLFRAAHYTADLGPGLNLTCPTGLHWSNENSESTVLLASGSNIHAAFAHWLTEAAGQGWITGAPLFGDGLSAARLDAPGRTVLLQAVLFSLPWGQCWAVQLDRGFFDQLARQTLHLPTSEPHWTG</sequence>